<evidence type="ECO:0000313" key="2">
    <source>
        <dbReference type="Proteomes" id="UP001144323"/>
    </source>
</evidence>
<name>A0A9W6GSQ4_9HYPH</name>
<dbReference type="RefSeq" id="WP_281801569.1">
    <property type="nucleotide sequence ID" value="NZ_BSEC01000001.1"/>
</dbReference>
<proteinExistence type="predicted"/>
<dbReference type="EMBL" id="BSEC01000001">
    <property type="protein sequence ID" value="GLI92383.1"/>
    <property type="molecule type" value="Genomic_DNA"/>
</dbReference>
<reference evidence="1" key="1">
    <citation type="journal article" date="2023" name="Int. J. Syst. Evol. Microbiol.">
        <title>Methylocystis iwaonis sp. nov., a type II methane-oxidizing bacterium from surface soil of a rice paddy field in Japan, and emended description of the genus Methylocystis (ex Whittenbury et al. 1970) Bowman et al. 1993.</title>
        <authorList>
            <person name="Kaise H."/>
            <person name="Sawadogo J.B."/>
            <person name="Alam M.S."/>
            <person name="Ueno C."/>
            <person name="Dianou D."/>
            <person name="Shinjo R."/>
            <person name="Asakawa S."/>
        </authorList>
    </citation>
    <scope>NUCLEOTIDE SEQUENCE</scope>
    <source>
        <strain evidence="1">LMG27198</strain>
    </source>
</reference>
<organism evidence="1 2">
    <name type="scientific">Methylocystis echinoides</name>
    <dbReference type="NCBI Taxonomy" id="29468"/>
    <lineage>
        <taxon>Bacteria</taxon>
        <taxon>Pseudomonadati</taxon>
        <taxon>Pseudomonadota</taxon>
        <taxon>Alphaproteobacteria</taxon>
        <taxon>Hyphomicrobiales</taxon>
        <taxon>Methylocystaceae</taxon>
        <taxon>Methylocystis</taxon>
    </lineage>
</organism>
<gene>
    <name evidence="1" type="ORF">LMG27198_13750</name>
</gene>
<accession>A0A9W6GSQ4</accession>
<sequence length="108" mass="12643">MACGDREQVSVTEWGICWKWGFIPYPCRKTSIKTRYHYMFNPYRTRFAFFQRKYQGCCGFYLYEWTEGFALFGTGNGPWVYQTLDKYLASTATSIGDCPFNPPPPVVE</sequence>
<dbReference type="AlphaFoldDB" id="A0A9W6GSQ4"/>
<protein>
    <submittedName>
        <fullName evidence="1">Uncharacterized protein</fullName>
    </submittedName>
</protein>
<comment type="caution">
    <text evidence="1">The sequence shown here is derived from an EMBL/GenBank/DDBJ whole genome shotgun (WGS) entry which is preliminary data.</text>
</comment>
<evidence type="ECO:0000313" key="1">
    <source>
        <dbReference type="EMBL" id="GLI92383.1"/>
    </source>
</evidence>
<keyword evidence="2" id="KW-1185">Reference proteome</keyword>
<dbReference type="Proteomes" id="UP001144323">
    <property type="component" value="Unassembled WGS sequence"/>
</dbReference>